<dbReference type="InterPro" id="IPR012337">
    <property type="entry name" value="RNaseH-like_sf"/>
</dbReference>
<organism evidence="2 3">
    <name type="scientific">Sphenostylis stenocarpa</name>
    <dbReference type="NCBI Taxonomy" id="92480"/>
    <lineage>
        <taxon>Eukaryota</taxon>
        <taxon>Viridiplantae</taxon>
        <taxon>Streptophyta</taxon>
        <taxon>Embryophyta</taxon>
        <taxon>Tracheophyta</taxon>
        <taxon>Spermatophyta</taxon>
        <taxon>Magnoliopsida</taxon>
        <taxon>eudicotyledons</taxon>
        <taxon>Gunneridae</taxon>
        <taxon>Pentapetalae</taxon>
        <taxon>rosids</taxon>
        <taxon>fabids</taxon>
        <taxon>Fabales</taxon>
        <taxon>Fabaceae</taxon>
        <taxon>Papilionoideae</taxon>
        <taxon>50 kb inversion clade</taxon>
        <taxon>NPAAA clade</taxon>
        <taxon>indigoferoid/millettioid clade</taxon>
        <taxon>Phaseoleae</taxon>
        <taxon>Sphenostylis</taxon>
    </lineage>
</organism>
<gene>
    <name evidence="2" type="ORF">AYBTSS11_LOCUS24303</name>
</gene>
<proteinExistence type="predicted"/>
<dbReference type="EMBL" id="OY731405">
    <property type="protein sequence ID" value="CAJ1972254.1"/>
    <property type="molecule type" value="Genomic_DNA"/>
</dbReference>
<name>A0AA86TE83_9FABA</name>
<dbReference type="PANTHER" id="PTHR47765:SF2">
    <property type="entry name" value="EXONUCLEASE MUT-7 HOMOLOG"/>
    <property type="match status" value="1"/>
</dbReference>
<dbReference type="InterPro" id="IPR002782">
    <property type="entry name" value="Mut7-C_RNAse_dom"/>
</dbReference>
<sequence>MESDHVKLKVHLVTGTDSGEFRLLSEALARSSVVGLDAEWKPVRRSFPTVSVLQIACGDWGVFVLDLLSLPLSSLSEQLRELLLCPDILKLGFGFKQDLVYLSSTFCSHGGFDKVEPYLDIRSVYNHLQHNKKHVPKQSKSLSSICAEVLGFSLSKKRTAGSLFVDVVLSVVVLELQCSDWSHRPLTEGQIRYAAMDAHCLLDIFKIFQAKVVKGDFILDTTVLSNPDASLGLKELFRNHDMCDKVLRAHSCEALANVQATTCSDVTRIIPLAGGMIQKSPYWVTIPMDEILLKIVKKYGDMILLKESDRKPKSSKKKGKKHSLINGISKENHFEKFDEWQGTPPWDPLEGGNGYPKFLCDVMVEGLAKHLRCVGIDAAIPYSKKPEPRMLIEQAQKEKRVILTRDAKLLRHDYLTKYQIYKVRSLLKNEQLLEVIETFQLKINEDKLMSRCTKCNGTFIQKPLTTEEAIEAAKGFQRIPNCLFDKNLEFWQCNDCHQLYWEGTQYHNAVQKFIDICKLSD</sequence>
<dbReference type="SMART" id="SM00474">
    <property type="entry name" value="35EXOc"/>
    <property type="match status" value="1"/>
</dbReference>
<dbReference type="InterPro" id="IPR002562">
    <property type="entry name" value="3'-5'_exonuclease_dom"/>
</dbReference>
<dbReference type="InterPro" id="IPR052408">
    <property type="entry name" value="Exonuclease_MUT-7-like"/>
</dbReference>
<dbReference type="Pfam" id="PF01612">
    <property type="entry name" value="DNA_pol_A_exo1"/>
    <property type="match status" value="2"/>
</dbReference>
<feature type="domain" description="3'-5' exonuclease" evidence="1">
    <location>
        <begin position="12"/>
        <end position="213"/>
    </location>
</feature>
<reference evidence="2" key="1">
    <citation type="submission" date="2023-10" db="EMBL/GenBank/DDBJ databases">
        <authorList>
            <person name="Domelevo Entfellner J.-B."/>
        </authorList>
    </citation>
    <scope>NUCLEOTIDE SEQUENCE</scope>
</reference>
<evidence type="ECO:0000313" key="2">
    <source>
        <dbReference type="EMBL" id="CAJ1972254.1"/>
    </source>
</evidence>
<evidence type="ECO:0000313" key="3">
    <source>
        <dbReference type="Proteomes" id="UP001189624"/>
    </source>
</evidence>
<dbReference type="GO" id="GO:0006139">
    <property type="term" value="P:nucleobase-containing compound metabolic process"/>
    <property type="evidence" value="ECO:0007669"/>
    <property type="project" value="InterPro"/>
</dbReference>
<dbReference type="AlphaFoldDB" id="A0AA86TE83"/>
<protein>
    <recommendedName>
        <fullName evidence="1">3'-5' exonuclease domain-containing protein</fullName>
    </recommendedName>
</protein>
<dbReference type="SUPFAM" id="SSF53098">
    <property type="entry name" value="Ribonuclease H-like"/>
    <property type="match status" value="1"/>
</dbReference>
<dbReference type="Pfam" id="PF01927">
    <property type="entry name" value="Mut7-C"/>
    <property type="match status" value="1"/>
</dbReference>
<dbReference type="GO" id="GO:0008408">
    <property type="term" value="F:3'-5' exonuclease activity"/>
    <property type="evidence" value="ECO:0007669"/>
    <property type="project" value="InterPro"/>
</dbReference>
<dbReference type="PANTHER" id="PTHR47765">
    <property type="entry name" value="3'-5' EXONUCLEASE DOMAIN-CONTAINING PROTEIN"/>
    <property type="match status" value="1"/>
</dbReference>
<dbReference type="Proteomes" id="UP001189624">
    <property type="component" value="Chromosome 8"/>
</dbReference>
<evidence type="ECO:0000259" key="1">
    <source>
        <dbReference type="SMART" id="SM00474"/>
    </source>
</evidence>
<accession>A0AA86TE83</accession>
<dbReference type="GO" id="GO:0003676">
    <property type="term" value="F:nucleic acid binding"/>
    <property type="evidence" value="ECO:0007669"/>
    <property type="project" value="InterPro"/>
</dbReference>
<dbReference type="InterPro" id="IPR036397">
    <property type="entry name" value="RNaseH_sf"/>
</dbReference>
<dbReference type="Gene3D" id="3.30.420.10">
    <property type="entry name" value="Ribonuclease H-like superfamily/Ribonuclease H"/>
    <property type="match status" value="1"/>
</dbReference>
<keyword evidence="3" id="KW-1185">Reference proteome</keyword>
<dbReference type="Gramene" id="rna-AYBTSS11_LOCUS24303">
    <property type="protein sequence ID" value="CAJ1972254.1"/>
    <property type="gene ID" value="gene-AYBTSS11_LOCUS24303"/>
</dbReference>